<name>A0A7R8UMT3_HERIL</name>
<dbReference type="PANTHER" id="PTHR21112">
    <property type="entry name" value="CHEMOSENSORY PROTEIN A 29A-RELATED"/>
    <property type="match status" value="1"/>
</dbReference>
<accession>A0A7R8UMT3</accession>
<gene>
    <name evidence="2" type="ORF">HERILL_LOCUS6451</name>
</gene>
<dbReference type="InParanoid" id="A0A7R8UMT3"/>
<dbReference type="AlphaFoldDB" id="A0A7R8UMT3"/>
<dbReference type="OrthoDB" id="6664669at2759"/>
<keyword evidence="3" id="KW-1185">Reference proteome</keyword>
<dbReference type="Proteomes" id="UP000594454">
    <property type="component" value="Chromosome 2"/>
</dbReference>
<evidence type="ECO:0000313" key="2">
    <source>
        <dbReference type="EMBL" id="CAD7083494.1"/>
    </source>
</evidence>
<dbReference type="InterPro" id="IPR010512">
    <property type="entry name" value="DUF1091"/>
</dbReference>
<organism evidence="2 3">
    <name type="scientific">Hermetia illucens</name>
    <name type="common">Black soldier fly</name>
    <dbReference type="NCBI Taxonomy" id="343691"/>
    <lineage>
        <taxon>Eukaryota</taxon>
        <taxon>Metazoa</taxon>
        <taxon>Ecdysozoa</taxon>
        <taxon>Arthropoda</taxon>
        <taxon>Hexapoda</taxon>
        <taxon>Insecta</taxon>
        <taxon>Pterygota</taxon>
        <taxon>Neoptera</taxon>
        <taxon>Endopterygota</taxon>
        <taxon>Diptera</taxon>
        <taxon>Brachycera</taxon>
        <taxon>Stratiomyomorpha</taxon>
        <taxon>Stratiomyidae</taxon>
        <taxon>Hermetiinae</taxon>
        <taxon>Hermetia</taxon>
    </lineage>
</organism>
<dbReference type="Pfam" id="PF06477">
    <property type="entry name" value="DUF1091"/>
    <property type="match status" value="1"/>
</dbReference>
<dbReference type="EMBL" id="LR899010">
    <property type="protein sequence ID" value="CAD7083494.1"/>
    <property type="molecule type" value="Genomic_DNA"/>
</dbReference>
<evidence type="ECO:0000256" key="1">
    <source>
        <dbReference type="ARBA" id="ARBA00022729"/>
    </source>
</evidence>
<dbReference type="PANTHER" id="PTHR21112:SF0">
    <property type="entry name" value="CHEMOSENSORY PROTEIN A 29A-RELATED"/>
    <property type="match status" value="1"/>
</dbReference>
<reference evidence="2 3" key="1">
    <citation type="submission" date="2020-11" db="EMBL/GenBank/DDBJ databases">
        <authorList>
            <person name="Wallbank WR R."/>
            <person name="Pardo Diaz C."/>
            <person name="Kozak K."/>
            <person name="Martin S."/>
            <person name="Jiggins C."/>
            <person name="Moest M."/>
            <person name="Warren A I."/>
            <person name="Generalovic N T."/>
            <person name="Byers J.R.P. K."/>
            <person name="Montejo-Kovacevich G."/>
            <person name="Yen C E."/>
        </authorList>
    </citation>
    <scope>NUCLEOTIDE SEQUENCE [LARGE SCALE GENOMIC DNA]</scope>
</reference>
<evidence type="ECO:0000313" key="3">
    <source>
        <dbReference type="Proteomes" id="UP000594454"/>
    </source>
</evidence>
<dbReference type="Gene3D" id="2.70.220.10">
    <property type="entry name" value="Ganglioside GM2 activator"/>
    <property type="match status" value="1"/>
</dbReference>
<proteinExistence type="predicted"/>
<protein>
    <submittedName>
        <fullName evidence="2">Uncharacterized protein</fullName>
    </submittedName>
</protein>
<sequence length="205" mass="23373">MVVHYLKWSSSTVLLLGIMTISFAFDYEIIKVEDEIKADKIWNVKKIKVKKLRPGVYGIDGQAELLQPLGNSTKFRQQVTVKVGYNPNGAGKYMLLPFNIGAKSACDYLNNDYKKYLSNLPEVSNFPQVGDDYYCPLQKGTYRVNTYKVETTNLPDIFKPGYYKTQAYFEASNGDLSIISFFTKVIRTSLNNSISNLQQSLQYLH</sequence>
<dbReference type="InterPro" id="IPR036846">
    <property type="entry name" value="GM2-AP_sf"/>
</dbReference>
<keyword evidence="1" id="KW-0732">Signal</keyword>